<dbReference type="Pfam" id="PF01522">
    <property type="entry name" value="Polysacc_deac_1"/>
    <property type="match status" value="1"/>
</dbReference>
<evidence type="ECO:0000313" key="3">
    <source>
        <dbReference type="Proteomes" id="UP000593875"/>
    </source>
</evidence>
<dbReference type="RefSeq" id="WP_193687921.1">
    <property type="nucleotide sequence ID" value="NZ_CP062941.1"/>
</dbReference>
<dbReference type="KEGG" id="mlir:LPB04_06530"/>
<proteinExistence type="predicted"/>
<evidence type="ECO:0000313" key="2">
    <source>
        <dbReference type="EMBL" id="QOL50937.1"/>
    </source>
</evidence>
<dbReference type="SUPFAM" id="SSF88713">
    <property type="entry name" value="Glycoside hydrolase/deacetylase"/>
    <property type="match status" value="1"/>
</dbReference>
<dbReference type="Proteomes" id="UP000593875">
    <property type="component" value="Chromosome"/>
</dbReference>
<dbReference type="AlphaFoldDB" id="A0A7L9U7V3"/>
<dbReference type="GO" id="GO:0005975">
    <property type="term" value="P:carbohydrate metabolic process"/>
    <property type="evidence" value="ECO:0007669"/>
    <property type="project" value="InterPro"/>
</dbReference>
<dbReference type="EMBL" id="CP062941">
    <property type="protein sequence ID" value="QOL50937.1"/>
    <property type="molecule type" value="Genomic_DNA"/>
</dbReference>
<keyword evidence="3" id="KW-1185">Reference proteome</keyword>
<protein>
    <submittedName>
        <fullName evidence="2">Polysaccharide deacetylase family protein</fullName>
    </submittedName>
</protein>
<dbReference type="Gene3D" id="3.20.20.370">
    <property type="entry name" value="Glycoside hydrolase/deacetylase"/>
    <property type="match status" value="1"/>
</dbReference>
<dbReference type="InterPro" id="IPR011330">
    <property type="entry name" value="Glyco_hydro/deAcase_b/a-brl"/>
</dbReference>
<gene>
    <name evidence="2" type="ORF">LPB04_06530</name>
</gene>
<sequence length="359" mass="40624">MARTRVCITIDTEFSIAGAFSDKTKQPVAEPLVWCNVDGRSEGLGFMLDTFRRYDIQATFFVDTQHRHYFKHDPMRPIAQQLHAAGHEVQLHAHPCWTNFQNSDWRNTPRAERISDDISQHSIEATVKLIDQGIDTFKEWGIPRPRAFRSGNLHHGDGLYQALAQTGITYSSNIGVAIHDSGNPDYRLFSGQHQRHGVKEYPVLSFSDWRIGPKQNIKSLTIAGSSFAETRRLLEKARSEGIPLVVVLTHPFEFVQKRDLAFTQTRPDRLTQGRLRKLCEFLQENSDRFDACGLASAADAIPAAQASENKLLKGRLWHTVPRMVAQVANDRIGKWKLAQQYGKAGRNALPEDVKTLQGR</sequence>
<evidence type="ECO:0000259" key="1">
    <source>
        <dbReference type="Pfam" id="PF01522"/>
    </source>
</evidence>
<dbReference type="GO" id="GO:0016810">
    <property type="term" value="F:hydrolase activity, acting on carbon-nitrogen (but not peptide) bonds"/>
    <property type="evidence" value="ECO:0007669"/>
    <property type="project" value="InterPro"/>
</dbReference>
<reference evidence="2 3" key="1">
    <citation type="submission" date="2020-10" db="EMBL/GenBank/DDBJ databases">
        <title>Genome sequencing of Massilia sp. LPB0304.</title>
        <authorList>
            <person name="Kim J."/>
        </authorList>
    </citation>
    <scope>NUCLEOTIDE SEQUENCE [LARGE SCALE GENOMIC DNA]</scope>
    <source>
        <strain evidence="2 3">LPB0304</strain>
    </source>
</reference>
<organism evidence="2 3">
    <name type="scientific">Massilia litorea</name>
    <dbReference type="NCBI Taxonomy" id="2769491"/>
    <lineage>
        <taxon>Bacteria</taxon>
        <taxon>Pseudomonadati</taxon>
        <taxon>Pseudomonadota</taxon>
        <taxon>Betaproteobacteria</taxon>
        <taxon>Burkholderiales</taxon>
        <taxon>Oxalobacteraceae</taxon>
        <taxon>Telluria group</taxon>
        <taxon>Massilia</taxon>
    </lineage>
</organism>
<accession>A0A7L9U7V3</accession>
<feature type="domain" description="NodB homology" evidence="1">
    <location>
        <begin position="42"/>
        <end position="170"/>
    </location>
</feature>
<dbReference type="InterPro" id="IPR002509">
    <property type="entry name" value="NODB_dom"/>
</dbReference>
<name>A0A7L9U7V3_9BURK</name>